<dbReference type="AlphaFoldDB" id="A0A5J5CWX9"/>
<feature type="region of interest" description="Disordered" evidence="1">
    <location>
        <begin position="1"/>
        <end position="23"/>
    </location>
</feature>
<feature type="compositionally biased region" description="Basic residues" evidence="1">
    <location>
        <begin position="1"/>
        <end position="11"/>
    </location>
</feature>
<evidence type="ECO:0000313" key="2">
    <source>
        <dbReference type="EMBL" id="KAA8586948.1"/>
    </source>
</evidence>
<keyword evidence="3" id="KW-1185">Reference proteome</keyword>
<dbReference type="Proteomes" id="UP000327493">
    <property type="component" value="Chromosome 13"/>
</dbReference>
<accession>A0A5J5CWX9</accession>
<reference evidence="2 3" key="1">
    <citation type="submission" date="2019-08" db="EMBL/GenBank/DDBJ databases">
        <title>A chromosome-level genome assembly, high-density linkage maps, and genome scans reveal the genomic architecture of hybrid incompatibilities underlying speciation via character displacement in darters (Percidae: Etheostominae).</title>
        <authorList>
            <person name="Moran R.L."/>
            <person name="Catchen J.M."/>
            <person name="Fuller R.C."/>
        </authorList>
    </citation>
    <scope>NUCLEOTIDE SEQUENCE [LARGE SCALE GENOMIC DNA]</scope>
    <source>
        <strain evidence="2">EspeVRDwgs_2016</strain>
        <tissue evidence="2">Muscle</tissue>
    </source>
</reference>
<proteinExistence type="predicted"/>
<protein>
    <submittedName>
        <fullName evidence="2">Uncharacterized protein</fullName>
    </submittedName>
</protein>
<name>A0A5J5CWX9_9PERO</name>
<organism evidence="2 3">
    <name type="scientific">Etheostoma spectabile</name>
    <name type="common">orangethroat darter</name>
    <dbReference type="NCBI Taxonomy" id="54343"/>
    <lineage>
        <taxon>Eukaryota</taxon>
        <taxon>Metazoa</taxon>
        <taxon>Chordata</taxon>
        <taxon>Craniata</taxon>
        <taxon>Vertebrata</taxon>
        <taxon>Euteleostomi</taxon>
        <taxon>Actinopterygii</taxon>
        <taxon>Neopterygii</taxon>
        <taxon>Teleostei</taxon>
        <taxon>Neoteleostei</taxon>
        <taxon>Acanthomorphata</taxon>
        <taxon>Eupercaria</taxon>
        <taxon>Perciformes</taxon>
        <taxon>Percoidei</taxon>
        <taxon>Percidae</taxon>
        <taxon>Etheostomatinae</taxon>
        <taxon>Etheostoma</taxon>
    </lineage>
</organism>
<gene>
    <name evidence="2" type="ORF">FQN60_000784</name>
</gene>
<feature type="compositionally biased region" description="Polar residues" evidence="1">
    <location>
        <begin position="12"/>
        <end position="21"/>
    </location>
</feature>
<evidence type="ECO:0000313" key="3">
    <source>
        <dbReference type="Proteomes" id="UP000327493"/>
    </source>
</evidence>
<comment type="caution">
    <text evidence="2">The sequence shown here is derived from an EMBL/GenBank/DDBJ whole genome shotgun (WGS) entry which is preliminary data.</text>
</comment>
<evidence type="ECO:0000256" key="1">
    <source>
        <dbReference type="SAM" id="MobiDB-lite"/>
    </source>
</evidence>
<sequence length="75" mass="8161">MTYSPFRRRSGKSPSLSSPDTPASLCFRGCWVAERVGVDRSAGDGMLSCSRLKLRKSRIVPSGCLIQVTANTQQV</sequence>
<dbReference type="EMBL" id="VOFY01000013">
    <property type="protein sequence ID" value="KAA8586948.1"/>
    <property type="molecule type" value="Genomic_DNA"/>
</dbReference>